<dbReference type="Pfam" id="PF12732">
    <property type="entry name" value="YtxH"/>
    <property type="match status" value="1"/>
</dbReference>
<reference evidence="3" key="1">
    <citation type="journal article" date="2019" name="Int. J. Syst. Evol. Microbiol.">
        <title>The Global Catalogue of Microorganisms (GCM) 10K type strain sequencing project: providing services to taxonomists for standard genome sequencing and annotation.</title>
        <authorList>
            <consortium name="The Broad Institute Genomics Platform"/>
            <consortium name="The Broad Institute Genome Sequencing Center for Infectious Disease"/>
            <person name="Wu L."/>
            <person name="Ma J."/>
        </authorList>
    </citation>
    <scope>NUCLEOTIDE SEQUENCE [LARGE SCALE GENOMIC DNA]</scope>
    <source>
        <strain evidence="3">CCM 8904</strain>
    </source>
</reference>
<feature type="region of interest" description="Disordered" evidence="1">
    <location>
        <begin position="96"/>
        <end position="116"/>
    </location>
</feature>
<sequence>MKHFSTGLLLGAAVGGVYALFTAKRSGRETQAQIKHYVDDVTEGALAVNDSLARLRQAAQVLAKEGSGNAAQTVQELQQLFDDFNFQSDSRIKRAKDASEQLQKDIGAAMPEQPTD</sequence>
<dbReference type="Proteomes" id="UP001596289">
    <property type="component" value="Unassembled WGS sequence"/>
</dbReference>
<protein>
    <submittedName>
        <fullName evidence="2">YtxH domain-containing protein</fullName>
    </submittedName>
</protein>
<evidence type="ECO:0000256" key="1">
    <source>
        <dbReference type="SAM" id="MobiDB-lite"/>
    </source>
</evidence>
<evidence type="ECO:0000313" key="3">
    <source>
        <dbReference type="Proteomes" id="UP001596289"/>
    </source>
</evidence>
<dbReference type="RefSeq" id="WP_125551522.1">
    <property type="nucleotide sequence ID" value="NZ_JBHSSL010000050.1"/>
</dbReference>
<proteinExistence type="predicted"/>
<organism evidence="2 3">
    <name type="scientific">Loigolactobacillus jiayinensis</name>
    <dbReference type="NCBI Taxonomy" id="2486016"/>
    <lineage>
        <taxon>Bacteria</taxon>
        <taxon>Bacillati</taxon>
        <taxon>Bacillota</taxon>
        <taxon>Bacilli</taxon>
        <taxon>Lactobacillales</taxon>
        <taxon>Lactobacillaceae</taxon>
        <taxon>Loigolactobacillus</taxon>
    </lineage>
</organism>
<keyword evidence="3" id="KW-1185">Reference proteome</keyword>
<name>A0ABW1RHT1_9LACO</name>
<accession>A0ABW1RHT1</accession>
<evidence type="ECO:0000313" key="2">
    <source>
        <dbReference type="EMBL" id="MFC6170679.1"/>
    </source>
</evidence>
<comment type="caution">
    <text evidence="2">The sequence shown here is derived from an EMBL/GenBank/DDBJ whole genome shotgun (WGS) entry which is preliminary data.</text>
</comment>
<dbReference type="EMBL" id="JBHSSL010000050">
    <property type="protein sequence ID" value="MFC6170679.1"/>
    <property type="molecule type" value="Genomic_DNA"/>
</dbReference>
<gene>
    <name evidence="2" type="ORF">ACFQGP_08835</name>
</gene>
<dbReference type="InterPro" id="IPR024623">
    <property type="entry name" value="YtxH"/>
</dbReference>